<dbReference type="OrthoDB" id="2390953at2759"/>
<keyword evidence="3" id="KW-1185">Reference proteome</keyword>
<evidence type="ECO:0000313" key="3">
    <source>
        <dbReference type="Proteomes" id="UP000827284"/>
    </source>
</evidence>
<dbReference type="AlphaFoldDB" id="A0A9P3LY23"/>
<accession>A0A9P3LY23</accession>
<reference evidence="2" key="1">
    <citation type="submission" date="2021-11" db="EMBL/GenBank/DDBJ databases">
        <authorList>
            <person name="Herlambang A."/>
            <person name="Guo Y."/>
            <person name="Takashima Y."/>
            <person name="Nishizawa T."/>
        </authorList>
    </citation>
    <scope>NUCLEOTIDE SEQUENCE</scope>
    <source>
        <strain evidence="2">E1425</strain>
    </source>
</reference>
<feature type="compositionally biased region" description="Basic and acidic residues" evidence="1">
    <location>
        <begin position="41"/>
        <end position="57"/>
    </location>
</feature>
<reference evidence="2" key="2">
    <citation type="journal article" date="2022" name="Microbiol. Resour. Announc.">
        <title>Whole-Genome Sequence of Entomortierella parvispora E1425, a Mucoromycotan Fungus Associated with Burkholderiaceae-Related Endosymbiotic Bacteria.</title>
        <authorList>
            <person name="Herlambang A."/>
            <person name="Guo Y."/>
            <person name="Takashima Y."/>
            <person name="Narisawa K."/>
            <person name="Ohta H."/>
            <person name="Nishizawa T."/>
        </authorList>
    </citation>
    <scope>NUCLEOTIDE SEQUENCE</scope>
    <source>
        <strain evidence="2">E1425</strain>
    </source>
</reference>
<organism evidence="2 3">
    <name type="scientific">Entomortierella parvispora</name>
    <dbReference type="NCBI Taxonomy" id="205924"/>
    <lineage>
        <taxon>Eukaryota</taxon>
        <taxon>Fungi</taxon>
        <taxon>Fungi incertae sedis</taxon>
        <taxon>Mucoromycota</taxon>
        <taxon>Mortierellomycotina</taxon>
        <taxon>Mortierellomycetes</taxon>
        <taxon>Mortierellales</taxon>
        <taxon>Mortierellaceae</taxon>
        <taxon>Entomortierella</taxon>
    </lineage>
</organism>
<evidence type="ECO:0000313" key="2">
    <source>
        <dbReference type="EMBL" id="GJJ74769.1"/>
    </source>
</evidence>
<proteinExistence type="predicted"/>
<name>A0A9P3LY23_9FUNG</name>
<feature type="region of interest" description="Disordered" evidence="1">
    <location>
        <begin position="41"/>
        <end position="61"/>
    </location>
</feature>
<dbReference type="EMBL" id="BQFW01000009">
    <property type="protein sequence ID" value="GJJ74769.1"/>
    <property type="molecule type" value="Genomic_DNA"/>
</dbReference>
<dbReference type="Proteomes" id="UP000827284">
    <property type="component" value="Unassembled WGS sequence"/>
</dbReference>
<evidence type="ECO:0000256" key="1">
    <source>
        <dbReference type="SAM" id="MobiDB-lite"/>
    </source>
</evidence>
<protein>
    <submittedName>
        <fullName evidence="2">Uncharacterized protein</fullName>
    </submittedName>
</protein>
<gene>
    <name evidence="2" type="ORF">EMPS_07127</name>
</gene>
<sequence length="525" mass="59704">MFGLPSATLEREVRLLEAEDVFVPGRTFFRAIKSTQGDLKDECVRDKEQEEEKKQPSEEMYVDGSGDLALRYQPLVPSQLAVPNGFLSNSLRCLTLSFGHRQLQALMPWMTRAALEGHLQGLVTIEFSRILSAPTSSVEWEVLQQFLESCPRLEEFSALSIEVKSDPPHGRINADILDGRSKEMAARRQQSLRLSTLSLFNMWRDDRDKRQFIQFLERLPHLVNLTLWEDSLPDVVEVIENRGSLSGMEFQPLTGFSFRQPMPAYGPLDPDMLQSWRDLVSSPSFRFVHLDLSHREEVPGDLLDFLVQSSAISTLKTLGLSPLEPVEMHEKDVGVTSGTLLRFLRRAIALEWIKFPWLDPLARREVFTTQEAARWPCRERLREIHAVSMNFNGDEKECDQFRRWLWSFPNLTVAVVKGSNATPDILVEVTPLELSSHLPGASGTIATPLPRPPLPRLAIKILELTALDALVKLDQIQELVEYRMPKLTTLKIGRMEGDAANWLKENYPSLMLSNPQTSVALYSCR</sequence>
<comment type="caution">
    <text evidence="2">The sequence shown here is derived from an EMBL/GenBank/DDBJ whole genome shotgun (WGS) entry which is preliminary data.</text>
</comment>